<dbReference type="AlphaFoldDB" id="A0A9P9G6J0"/>
<name>A0A9P9G6J0_FUSRE</name>
<dbReference type="EMBL" id="JAGMUX010000018">
    <property type="protein sequence ID" value="KAH7233995.1"/>
    <property type="molecule type" value="Genomic_DNA"/>
</dbReference>
<proteinExistence type="predicted"/>
<dbReference type="OrthoDB" id="5115543at2759"/>
<feature type="region of interest" description="Disordered" evidence="1">
    <location>
        <begin position="297"/>
        <end position="318"/>
    </location>
</feature>
<keyword evidence="3" id="KW-1185">Reference proteome</keyword>
<dbReference type="Proteomes" id="UP000720189">
    <property type="component" value="Unassembled WGS sequence"/>
</dbReference>
<feature type="region of interest" description="Disordered" evidence="1">
    <location>
        <begin position="127"/>
        <end position="158"/>
    </location>
</feature>
<accession>A0A9P9G6J0</accession>
<evidence type="ECO:0000256" key="1">
    <source>
        <dbReference type="SAM" id="MobiDB-lite"/>
    </source>
</evidence>
<reference evidence="2" key="1">
    <citation type="journal article" date="2021" name="Nat. Commun.">
        <title>Genetic determinants of endophytism in the Arabidopsis root mycobiome.</title>
        <authorList>
            <person name="Mesny F."/>
            <person name="Miyauchi S."/>
            <person name="Thiergart T."/>
            <person name="Pickel B."/>
            <person name="Atanasova L."/>
            <person name="Karlsson M."/>
            <person name="Huettel B."/>
            <person name="Barry K.W."/>
            <person name="Haridas S."/>
            <person name="Chen C."/>
            <person name="Bauer D."/>
            <person name="Andreopoulos W."/>
            <person name="Pangilinan J."/>
            <person name="LaButti K."/>
            <person name="Riley R."/>
            <person name="Lipzen A."/>
            <person name="Clum A."/>
            <person name="Drula E."/>
            <person name="Henrissat B."/>
            <person name="Kohler A."/>
            <person name="Grigoriev I.V."/>
            <person name="Martin F.M."/>
            <person name="Hacquard S."/>
        </authorList>
    </citation>
    <scope>NUCLEOTIDE SEQUENCE</scope>
    <source>
        <strain evidence="2">MPI-CAGE-AT-0023</strain>
    </source>
</reference>
<feature type="region of interest" description="Disordered" evidence="1">
    <location>
        <begin position="1"/>
        <end position="32"/>
    </location>
</feature>
<protein>
    <submittedName>
        <fullName evidence="2">Uncharacterized protein</fullName>
    </submittedName>
</protein>
<comment type="caution">
    <text evidence="2">The sequence shown here is derived from an EMBL/GenBank/DDBJ whole genome shotgun (WGS) entry which is preliminary data.</text>
</comment>
<sequence length="336" mass="36974">MSATAESQRSCAAVTPPSTFMPQAAPKTATSTDPLVPTVDTLYCAIDALRIQDDDTRRLNTGTRVLRDDRSLIKVDTVSPTPMKLPPRAQGANPPTSPQKCLLSRPGQFTVESRRCTVCRVRERALRHRQPRHGTDTANHDPASGHAVNSDKEYSRNELRPSTQVLEFGQSEASSENALVERVDLPLLSVPARNRSQTVDCQGGSSFMLNNPSCPRCITTQLLGPTLSNGPIDEKIFYPKSKPILQIATTEDELFSVVFEDSKSEFCLFFDLRLFDEPFRAGLGHISEMFVEGQMDEAVGPSDSSSAKPTHGQSNKLSCSFSAFGTERIDYRGDYQ</sequence>
<feature type="compositionally biased region" description="Basic and acidic residues" evidence="1">
    <location>
        <begin position="149"/>
        <end position="158"/>
    </location>
</feature>
<feature type="compositionally biased region" description="Polar residues" evidence="1">
    <location>
        <begin position="302"/>
        <end position="318"/>
    </location>
</feature>
<feature type="region of interest" description="Disordered" evidence="1">
    <location>
        <begin position="77"/>
        <end position="103"/>
    </location>
</feature>
<feature type="compositionally biased region" description="Polar residues" evidence="1">
    <location>
        <begin position="1"/>
        <end position="21"/>
    </location>
</feature>
<dbReference type="GeneID" id="70230113"/>
<gene>
    <name evidence="2" type="ORF">BKA55DRAFT_695522</name>
</gene>
<evidence type="ECO:0000313" key="2">
    <source>
        <dbReference type="EMBL" id="KAH7233995.1"/>
    </source>
</evidence>
<dbReference type="RefSeq" id="XP_046044340.1">
    <property type="nucleotide sequence ID" value="XM_046200159.1"/>
</dbReference>
<organism evidence="2 3">
    <name type="scientific">Fusarium redolens</name>
    <dbReference type="NCBI Taxonomy" id="48865"/>
    <lineage>
        <taxon>Eukaryota</taxon>
        <taxon>Fungi</taxon>
        <taxon>Dikarya</taxon>
        <taxon>Ascomycota</taxon>
        <taxon>Pezizomycotina</taxon>
        <taxon>Sordariomycetes</taxon>
        <taxon>Hypocreomycetidae</taxon>
        <taxon>Hypocreales</taxon>
        <taxon>Nectriaceae</taxon>
        <taxon>Fusarium</taxon>
        <taxon>Fusarium redolens species complex</taxon>
    </lineage>
</organism>
<evidence type="ECO:0000313" key="3">
    <source>
        <dbReference type="Proteomes" id="UP000720189"/>
    </source>
</evidence>